<dbReference type="RefSeq" id="WP_073286927.1">
    <property type="nucleotide sequence ID" value="NZ_FRCP01000010.1"/>
</dbReference>
<evidence type="ECO:0000313" key="2">
    <source>
        <dbReference type="EMBL" id="SHM45038.1"/>
    </source>
</evidence>
<dbReference type="Pfam" id="PF13701">
    <property type="entry name" value="DDE_Tnp_1_4"/>
    <property type="match status" value="1"/>
</dbReference>
<name>A0A1M7IWF9_9FIRM</name>
<dbReference type="SUPFAM" id="SSF53098">
    <property type="entry name" value="Ribonuclease H-like"/>
    <property type="match status" value="1"/>
</dbReference>
<gene>
    <name evidence="2" type="ORF">SAMN02746066_01992</name>
</gene>
<reference evidence="2 3" key="1">
    <citation type="submission" date="2016-11" db="EMBL/GenBank/DDBJ databases">
        <authorList>
            <person name="Jaros S."/>
            <person name="Januszkiewicz K."/>
            <person name="Wedrychowicz H."/>
        </authorList>
    </citation>
    <scope>NUCLEOTIDE SEQUENCE [LARGE SCALE GENOMIC DNA]</scope>
    <source>
        <strain evidence="2 3">DSM 15930</strain>
    </source>
</reference>
<sequence length="441" mass="51248">MHILDELHLESNNKIKINFNGGDLSSDAGMIPVNEFARKIGFDKLIQSKFKTNDSASFRYHTDSENLMQKIYQTVAAYFQDDDADELTHDPVFNAILGKKDLASQPTMSRFINRCDDICLMQFEQIQQILRKRIYSIKRPEQILIDIDSTLFATYGSQEGNDYNQHYSDYGYHPLLAYDGLTGDLLKAELRPGNVYTSKNAKDFLYPLLLEFQEDYPTTDIYLRGDSGFADVMLYEKLESNGVTYAIRLKESKPLKDAAADYFTELCELTKDNQVDYAVVYGEFFYKADSWLYPRRVAVKAEKPYGQLTHLYTFIVTNMESNPEDVIHFYCNRGTMENFIKESKSGFHMDAMSSHSMITNFNKLQISVLAYNLFNWFRRLVLPAKMRTLRIDTIRLKLIKIAARIIHSARYITFKLCSSCLYQQEYMETLRNIKNLTVKLE</sequence>
<dbReference type="Proteomes" id="UP000184038">
    <property type="component" value="Unassembled WGS sequence"/>
</dbReference>
<evidence type="ECO:0000313" key="3">
    <source>
        <dbReference type="Proteomes" id="UP000184038"/>
    </source>
</evidence>
<feature type="domain" description="Transposase DDE" evidence="1">
    <location>
        <begin position="9"/>
        <end position="436"/>
    </location>
</feature>
<dbReference type="OrthoDB" id="6627885at2"/>
<evidence type="ECO:0000259" key="1">
    <source>
        <dbReference type="Pfam" id="PF13701"/>
    </source>
</evidence>
<keyword evidence="3" id="KW-1185">Reference proteome</keyword>
<accession>A0A1M7IWF9</accession>
<organism evidence="2 3">
    <name type="scientific">Anaerosporobacter mobilis DSM 15930</name>
    <dbReference type="NCBI Taxonomy" id="1120996"/>
    <lineage>
        <taxon>Bacteria</taxon>
        <taxon>Bacillati</taxon>
        <taxon>Bacillota</taxon>
        <taxon>Clostridia</taxon>
        <taxon>Lachnospirales</taxon>
        <taxon>Lachnospiraceae</taxon>
        <taxon>Anaerosporobacter</taxon>
    </lineage>
</organism>
<dbReference type="InterPro" id="IPR025668">
    <property type="entry name" value="Tnp_DDE_dom"/>
</dbReference>
<dbReference type="AlphaFoldDB" id="A0A1M7IWF9"/>
<proteinExistence type="predicted"/>
<dbReference type="EMBL" id="FRCP01000010">
    <property type="protein sequence ID" value="SHM45038.1"/>
    <property type="molecule type" value="Genomic_DNA"/>
</dbReference>
<dbReference type="InterPro" id="IPR012337">
    <property type="entry name" value="RNaseH-like_sf"/>
</dbReference>
<protein>
    <submittedName>
        <fullName evidence="2">Transposase DDE domain group 1</fullName>
    </submittedName>
</protein>
<dbReference type="NCBIfam" id="NF033539">
    <property type="entry name" value="transpos_IS1380"/>
    <property type="match status" value="1"/>
</dbReference>
<dbReference type="InterPro" id="IPR047960">
    <property type="entry name" value="Transpos_IS1380"/>
</dbReference>